<dbReference type="OrthoDB" id="7831317at2"/>
<dbReference type="InterPro" id="IPR009839">
    <property type="entry name" value="SseB_N"/>
</dbReference>
<proteinExistence type="predicted"/>
<feature type="domain" description="SseB protein N-terminal" evidence="2">
    <location>
        <begin position="12"/>
        <end position="119"/>
    </location>
</feature>
<reference evidence="4" key="1">
    <citation type="submission" date="2017-05" db="EMBL/GenBank/DDBJ databases">
        <authorList>
            <person name="Rodrigo-Torres L."/>
            <person name="Arahal R. D."/>
            <person name="Lucena T."/>
        </authorList>
    </citation>
    <scope>NUCLEOTIDE SEQUENCE [LARGE SCALE GENOMIC DNA]</scope>
    <source>
        <strain evidence="4">CECT 8649</strain>
    </source>
</reference>
<dbReference type="RefSeq" id="WP_099241643.1">
    <property type="nucleotide sequence ID" value="NZ_FXXP01000001.1"/>
</dbReference>
<gene>
    <name evidence="3" type="ORF">TRP8649_00130</name>
</gene>
<name>A0A238J7B8_9RHOB</name>
<dbReference type="AlphaFoldDB" id="A0A238J7B8"/>
<keyword evidence="4" id="KW-1185">Reference proteome</keyword>
<evidence type="ECO:0000313" key="4">
    <source>
        <dbReference type="Proteomes" id="UP000225972"/>
    </source>
</evidence>
<protein>
    <recommendedName>
        <fullName evidence="2">SseB protein N-terminal domain-containing protein</fullName>
    </recommendedName>
</protein>
<dbReference type="Proteomes" id="UP000225972">
    <property type="component" value="Unassembled WGS sequence"/>
</dbReference>
<evidence type="ECO:0000313" key="3">
    <source>
        <dbReference type="EMBL" id="SMX26057.1"/>
    </source>
</evidence>
<evidence type="ECO:0000256" key="1">
    <source>
        <dbReference type="SAM" id="MobiDB-lite"/>
    </source>
</evidence>
<sequence length="262" mass="27818">MADTLIDTAFAAMNAAPEDDAARLRFYDALTSSELFLMLTKEPEGENIEPEVFEVQDAAFVLVFDREDRISEFAGRPVPYAALPGRALAQMLAGQGIGIALNPEVAPSEFLLPPEGVNWLCGTLDHGPQEREARPEKLAAPMGLPQELLSSLDAKLASAAGLARSAYLAHVIYDDGSQGHLLGITGAIPEAQRALAGAVNDALVFSGLEAGMLDVAFVEDNDILTAELARVALRFDLPEAPKAPTYEPVTPGSNPDSPPILK</sequence>
<dbReference type="EMBL" id="FXXP01000001">
    <property type="protein sequence ID" value="SMX26057.1"/>
    <property type="molecule type" value="Genomic_DNA"/>
</dbReference>
<organism evidence="3 4">
    <name type="scientific">Pelagimonas phthalicica</name>
    <dbReference type="NCBI Taxonomy" id="1037362"/>
    <lineage>
        <taxon>Bacteria</taxon>
        <taxon>Pseudomonadati</taxon>
        <taxon>Pseudomonadota</taxon>
        <taxon>Alphaproteobacteria</taxon>
        <taxon>Rhodobacterales</taxon>
        <taxon>Roseobacteraceae</taxon>
        <taxon>Pelagimonas</taxon>
    </lineage>
</organism>
<evidence type="ECO:0000259" key="2">
    <source>
        <dbReference type="Pfam" id="PF07179"/>
    </source>
</evidence>
<accession>A0A238J7B8</accession>
<feature type="region of interest" description="Disordered" evidence="1">
    <location>
        <begin position="241"/>
        <end position="262"/>
    </location>
</feature>
<dbReference type="Pfam" id="PF07179">
    <property type="entry name" value="SseB"/>
    <property type="match status" value="1"/>
</dbReference>